<comment type="caution">
    <text evidence="4">The sequence shown here is derived from an EMBL/GenBank/DDBJ whole genome shotgun (WGS) entry which is preliminary data.</text>
</comment>
<keyword evidence="2" id="KW-0472">Membrane</keyword>
<feature type="region of interest" description="Disordered" evidence="1">
    <location>
        <begin position="71"/>
        <end position="93"/>
    </location>
</feature>
<proteinExistence type="predicted"/>
<sequence>MPSLAYLAVFVIFLDVAASSPPTASNLCPSFNRNTNATVDGAQLIRSTGSNETLLECRYSDRDVCSYSQGNGSIQSGSGTCPPSIDTSTSTDSTEYECNQHHLQNSPLIGSSVTSTAGNLACVYADATLCTYSQHSGTLSTGAGVCPPAALGSPACPVSSPAATGSDSKAVAAVLVTSDTSKTPLSPALIALLVLNSLLVFVVLAIAGTWLKRWHSSADSKYHSLRLGTMSKNNIVDGGADEVPLTHGAPGRYRDEAGRGRNSRRTSREELDFEG</sequence>
<feature type="chain" id="PRO_5042115813" evidence="3">
    <location>
        <begin position="20"/>
        <end position="275"/>
    </location>
</feature>
<evidence type="ECO:0000313" key="5">
    <source>
        <dbReference type="Proteomes" id="UP001218218"/>
    </source>
</evidence>
<evidence type="ECO:0000256" key="3">
    <source>
        <dbReference type="SAM" id="SignalP"/>
    </source>
</evidence>
<dbReference type="AlphaFoldDB" id="A0AAD6ZYP5"/>
<keyword evidence="3" id="KW-0732">Signal</keyword>
<dbReference type="EMBL" id="JARIHO010000022">
    <property type="protein sequence ID" value="KAJ7344037.1"/>
    <property type="molecule type" value="Genomic_DNA"/>
</dbReference>
<evidence type="ECO:0000313" key="4">
    <source>
        <dbReference type="EMBL" id="KAJ7344037.1"/>
    </source>
</evidence>
<feature type="region of interest" description="Disordered" evidence="1">
    <location>
        <begin position="238"/>
        <end position="275"/>
    </location>
</feature>
<keyword evidence="5" id="KW-1185">Reference proteome</keyword>
<feature type="compositionally biased region" description="Basic and acidic residues" evidence="1">
    <location>
        <begin position="266"/>
        <end position="275"/>
    </location>
</feature>
<accession>A0AAD6ZYP5</accession>
<name>A0AAD6ZYP5_9AGAR</name>
<keyword evidence="2" id="KW-1133">Transmembrane helix</keyword>
<reference evidence="4" key="1">
    <citation type="submission" date="2023-03" db="EMBL/GenBank/DDBJ databases">
        <title>Massive genome expansion in bonnet fungi (Mycena s.s.) driven by repeated elements and novel gene families across ecological guilds.</title>
        <authorList>
            <consortium name="Lawrence Berkeley National Laboratory"/>
            <person name="Harder C.B."/>
            <person name="Miyauchi S."/>
            <person name="Viragh M."/>
            <person name="Kuo A."/>
            <person name="Thoen E."/>
            <person name="Andreopoulos B."/>
            <person name="Lu D."/>
            <person name="Skrede I."/>
            <person name="Drula E."/>
            <person name="Henrissat B."/>
            <person name="Morin E."/>
            <person name="Kohler A."/>
            <person name="Barry K."/>
            <person name="LaButti K."/>
            <person name="Morin E."/>
            <person name="Salamov A."/>
            <person name="Lipzen A."/>
            <person name="Mereny Z."/>
            <person name="Hegedus B."/>
            <person name="Baldrian P."/>
            <person name="Stursova M."/>
            <person name="Weitz H."/>
            <person name="Taylor A."/>
            <person name="Grigoriev I.V."/>
            <person name="Nagy L.G."/>
            <person name="Martin F."/>
            <person name="Kauserud H."/>
        </authorList>
    </citation>
    <scope>NUCLEOTIDE SEQUENCE</scope>
    <source>
        <strain evidence="4">CBHHK002</strain>
    </source>
</reference>
<keyword evidence="2" id="KW-0812">Transmembrane</keyword>
<organism evidence="4 5">
    <name type="scientific">Mycena albidolilacea</name>
    <dbReference type="NCBI Taxonomy" id="1033008"/>
    <lineage>
        <taxon>Eukaryota</taxon>
        <taxon>Fungi</taxon>
        <taxon>Dikarya</taxon>
        <taxon>Basidiomycota</taxon>
        <taxon>Agaricomycotina</taxon>
        <taxon>Agaricomycetes</taxon>
        <taxon>Agaricomycetidae</taxon>
        <taxon>Agaricales</taxon>
        <taxon>Marasmiineae</taxon>
        <taxon>Mycenaceae</taxon>
        <taxon>Mycena</taxon>
    </lineage>
</organism>
<evidence type="ECO:0000256" key="2">
    <source>
        <dbReference type="SAM" id="Phobius"/>
    </source>
</evidence>
<evidence type="ECO:0000256" key="1">
    <source>
        <dbReference type="SAM" id="MobiDB-lite"/>
    </source>
</evidence>
<gene>
    <name evidence="4" type="ORF">DFH08DRAFT_962175</name>
</gene>
<dbReference type="Proteomes" id="UP001218218">
    <property type="component" value="Unassembled WGS sequence"/>
</dbReference>
<feature type="transmembrane region" description="Helical" evidence="2">
    <location>
        <begin position="188"/>
        <end position="211"/>
    </location>
</feature>
<protein>
    <submittedName>
        <fullName evidence="4">Uncharacterized protein</fullName>
    </submittedName>
</protein>
<feature type="signal peptide" evidence="3">
    <location>
        <begin position="1"/>
        <end position="19"/>
    </location>
</feature>